<evidence type="ECO:0000259" key="6">
    <source>
        <dbReference type="PROSITE" id="PS50039"/>
    </source>
</evidence>
<evidence type="ECO:0000256" key="5">
    <source>
        <dbReference type="SAM" id="MobiDB-lite"/>
    </source>
</evidence>
<dbReference type="PROSITE" id="PS50039">
    <property type="entry name" value="FORK_HEAD_3"/>
    <property type="match status" value="1"/>
</dbReference>
<dbReference type="InterPro" id="IPR036388">
    <property type="entry name" value="WH-like_DNA-bd_sf"/>
</dbReference>
<feature type="DNA-binding region" description="Fork-head" evidence="4">
    <location>
        <begin position="78"/>
        <end position="170"/>
    </location>
</feature>
<evidence type="ECO:0000256" key="3">
    <source>
        <dbReference type="ARBA" id="ARBA00023242"/>
    </source>
</evidence>
<dbReference type="SMART" id="SM00339">
    <property type="entry name" value="FH"/>
    <property type="match status" value="1"/>
</dbReference>
<dbReference type="Proteomes" id="UP000472265">
    <property type="component" value="Chromosome 8"/>
</dbReference>
<dbReference type="InterPro" id="IPR036390">
    <property type="entry name" value="WH_DNA-bd_sf"/>
</dbReference>
<proteinExistence type="predicted"/>
<accession>A0A671U3N1</accession>
<dbReference type="InParanoid" id="A0A671U3N1"/>
<evidence type="ECO:0000313" key="7">
    <source>
        <dbReference type="Ensembl" id="ENSSAUP00010008307.1"/>
    </source>
</evidence>
<evidence type="ECO:0000313" key="8">
    <source>
        <dbReference type="Proteomes" id="UP000472265"/>
    </source>
</evidence>
<feature type="domain" description="Fork-head" evidence="6">
    <location>
        <begin position="78"/>
        <end position="170"/>
    </location>
</feature>
<dbReference type="CDD" id="cd20035">
    <property type="entry name" value="FH_FOXQ2-like"/>
    <property type="match status" value="1"/>
</dbReference>
<dbReference type="PANTHER" id="PTHR11829:SF142">
    <property type="entry name" value="FORK-HEAD DOMAIN-CONTAINING PROTEIN"/>
    <property type="match status" value="1"/>
</dbReference>
<reference evidence="7" key="2">
    <citation type="submission" date="2025-08" db="UniProtKB">
        <authorList>
            <consortium name="Ensembl"/>
        </authorList>
    </citation>
    <scope>IDENTIFICATION</scope>
</reference>
<dbReference type="InterPro" id="IPR030456">
    <property type="entry name" value="TF_fork_head_CS_2"/>
</dbReference>
<organism evidence="7 8">
    <name type="scientific">Sparus aurata</name>
    <name type="common">Gilthead sea bream</name>
    <dbReference type="NCBI Taxonomy" id="8175"/>
    <lineage>
        <taxon>Eukaryota</taxon>
        <taxon>Metazoa</taxon>
        <taxon>Chordata</taxon>
        <taxon>Craniata</taxon>
        <taxon>Vertebrata</taxon>
        <taxon>Euteleostomi</taxon>
        <taxon>Actinopterygii</taxon>
        <taxon>Neopterygii</taxon>
        <taxon>Teleostei</taxon>
        <taxon>Neoteleostei</taxon>
        <taxon>Acanthomorphata</taxon>
        <taxon>Eupercaria</taxon>
        <taxon>Spariformes</taxon>
        <taxon>Sparidae</taxon>
        <taxon>Sparus</taxon>
    </lineage>
</organism>
<dbReference type="PANTHER" id="PTHR11829">
    <property type="entry name" value="FORKHEAD BOX PROTEIN"/>
    <property type="match status" value="1"/>
</dbReference>
<dbReference type="GO" id="GO:0009653">
    <property type="term" value="P:anatomical structure morphogenesis"/>
    <property type="evidence" value="ECO:0007669"/>
    <property type="project" value="TreeGrafter"/>
</dbReference>
<dbReference type="SUPFAM" id="SSF46785">
    <property type="entry name" value="Winged helix' DNA-binding domain"/>
    <property type="match status" value="1"/>
</dbReference>
<evidence type="ECO:0000256" key="2">
    <source>
        <dbReference type="ARBA" id="ARBA00023125"/>
    </source>
</evidence>
<dbReference type="InterPro" id="IPR050211">
    <property type="entry name" value="FOX_domain-containing"/>
</dbReference>
<evidence type="ECO:0000256" key="4">
    <source>
        <dbReference type="PROSITE-ProRule" id="PRU00089"/>
    </source>
</evidence>
<dbReference type="GO" id="GO:0000981">
    <property type="term" value="F:DNA-binding transcription factor activity, RNA polymerase II-specific"/>
    <property type="evidence" value="ECO:0007669"/>
    <property type="project" value="TreeGrafter"/>
</dbReference>
<dbReference type="InterPro" id="IPR047519">
    <property type="entry name" value="FH_FOXQ2-like"/>
</dbReference>
<evidence type="ECO:0000256" key="1">
    <source>
        <dbReference type="ARBA" id="ARBA00004123"/>
    </source>
</evidence>
<dbReference type="Ensembl" id="ENSSAUT00010008891.1">
    <property type="protein sequence ID" value="ENSSAUP00010008307.1"/>
    <property type="gene ID" value="ENSSAUG00010004146.1"/>
</dbReference>
<dbReference type="PROSITE" id="PS00658">
    <property type="entry name" value="FORK_HEAD_2"/>
    <property type="match status" value="1"/>
</dbReference>
<keyword evidence="8" id="KW-1185">Reference proteome</keyword>
<dbReference type="GO" id="GO:0030154">
    <property type="term" value="P:cell differentiation"/>
    <property type="evidence" value="ECO:0007669"/>
    <property type="project" value="TreeGrafter"/>
</dbReference>
<reference evidence="7" key="1">
    <citation type="submission" date="2021-04" db="EMBL/GenBank/DDBJ databases">
        <authorList>
            <consortium name="Wellcome Sanger Institute Data Sharing"/>
        </authorList>
    </citation>
    <scope>NUCLEOTIDE SEQUENCE [LARGE SCALE GENOMIC DNA]</scope>
</reference>
<sequence length="331" mass="38706">MTLLPELKKNSHMKEEKARCVFMDASKTEEERRRISTEEIAPTIANTECTYESIPTNPDDMMSSSDNPSSKDTQLFSKPSLSYIALISKVILSSPSQKLNLASIYRAMEEQFPYLRSRGPGWRNSVRHNLSVNDCFVKVSRCEDGRGHYWGVHQAHLRDFQQGNFRQYRKARGRRERERCDKVEGCLAWMETSCFLGKLYQSRPLGCVEPQCPLQERRRYPLSSLDWMHSNYQPWSINVGWVQAPCWMRQCYFPERLPDSYGRAPVGRGHNYQPMTSRLYYGEMNEPAFTAMQESYDSRFMTPPIQAFRFFGCWCTSPLFKEFENAFTIRS</sequence>
<feature type="compositionally biased region" description="Low complexity" evidence="5">
    <location>
        <begin position="57"/>
        <end position="70"/>
    </location>
</feature>
<keyword evidence="2 4" id="KW-0238">DNA-binding</keyword>
<dbReference type="PRINTS" id="PR00053">
    <property type="entry name" value="FORKHEAD"/>
</dbReference>
<name>A0A671U3N1_SPAAU</name>
<dbReference type="OMA" id="WCVSPVI"/>
<dbReference type="Pfam" id="PF00250">
    <property type="entry name" value="Forkhead"/>
    <property type="match status" value="1"/>
</dbReference>
<dbReference type="GO" id="GO:0000978">
    <property type="term" value="F:RNA polymerase II cis-regulatory region sequence-specific DNA binding"/>
    <property type="evidence" value="ECO:0007669"/>
    <property type="project" value="TreeGrafter"/>
</dbReference>
<dbReference type="GeneTree" id="ENSGT00940000172695"/>
<reference evidence="7" key="3">
    <citation type="submission" date="2025-09" db="UniProtKB">
        <authorList>
            <consortium name="Ensembl"/>
        </authorList>
    </citation>
    <scope>IDENTIFICATION</scope>
</reference>
<dbReference type="AlphaFoldDB" id="A0A671U3N1"/>
<feature type="region of interest" description="Disordered" evidence="5">
    <location>
        <begin position="51"/>
        <end position="73"/>
    </location>
</feature>
<dbReference type="InterPro" id="IPR001766">
    <property type="entry name" value="Fork_head_dom"/>
</dbReference>
<comment type="subcellular location">
    <subcellularLocation>
        <location evidence="1 4">Nucleus</location>
    </subcellularLocation>
</comment>
<protein>
    <recommendedName>
        <fullName evidence="6">Fork-head domain-containing protein</fullName>
    </recommendedName>
</protein>
<dbReference type="GO" id="GO:0005634">
    <property type="term" value="C:nucleus"/>
    <property type="evidence" value="ECO:0007669"/>
    <property type="project" value="UniProtKB-SubCell"/>
</dbReference>
<dbReference type="Gene3D" id="1.10.10.10">
    <property type="entry name" value="Winged helix-like DNA-binding domain superfamily/Winged helix DNA-binding domain"/>
    <property type="match status" value="1"/>
</dbReference>
<keyword evidence="3 4" id="KW-0539">Nucleus</keyword>